<feature type="compositionally biased region" description="Low complexity" evidence="1">
    <location>
        <begin position="23"/>
        <end position="33"/>
    </location>
</feature>
<dbReference type="Proteomes" id="UP001189429">
    <property type="component" value="Unassembled WGS sequence"/>
</dbReference>
<gene>
    <name evidence="2" type="ORF">PCOR1329_LOCUS16075</name>
</gene>
<feature type="compositionally biased region" description="Acidic residues" evidence="1">
    <location>
        <begin position="45"/>
        <end position="61"/>
    </location>
</feature>
<feature type="region of interest" description="Disordered" evidence="1">
    <location>
        <begin position="1"/>
        <end position="93"/>
    </location>
</feature>
<evidence type="ECO:0000313" key="3">
    <source>
        <dbReference type="Proteomes" id="UP001189429"/>
    </source>
</evidence>
<keyword evidence="3" id="KW-1185">Reference proteome</keyword>
<organism evidence="2 3">
    <name type="scientific">Prorocentrum cordatum</name>
    <dbReference type="NCBI Taxonomy" id="2364126"/>
    <lineage>
        <taxon>Eukaryota</taxon>
        <taxon>Sar</taxon>
        <taxon>Alveolata</taxon>
        <taxon>Dinophyceae</taxon>
        <taxon>Prorocentrales</taxon>
        <taxon>Prorocentraceae</taxon>
        <taxon>Prorocentrum</taxon>
    </lineage>
</organism>
<comment type="caution">
    <text evidence="2">The sequence shown here is derived from an EMBL/GenBank/DDBJ whole genome shotgun (WGS) entry which is preliminary data.</text>
</comment>
<protein>
    <submittedName>
        <fullName evidence="2">Uncharacterized protein</fullName>
    </submittedName>
</protein>
<accession>A0ABN9R5B4</accession>
<dbReference type="EMBL" id="CAUYUJ010004900">
    <property type="protein sequence ID" value="CAK0811457.1"/>
    <property type="molecule type" value="Genomic_DNA"/>
</dbReference>
<proteinExistence type="predicted"/>
<sequence>MSASGGGRAAGSGPAAGRGYGDGAPAPSPSAGPMTARSPSAPAVDFEEADWSTDILGDEESTSSSSSTSSDSESDGENTVGLNTRSEPAQGRRGWWFLSGGPGVTLDPATLIRVGFWFGAAVALGAATVAASGVRDVFAGDHPFWRESDECGLDEGRSLRKR</sequence>
<evidence type="ECO:0000313" key="2">
    <source>
        <dbReference type="EMBL" id="CAK0811457.1"/>
    </source>
</evidence>
<reference evidence="2" key="1">
    <citation type="submission" date="2023-10" db="EMBL/GenBank/DDBJ databases">
        <authorList>
            <person name="Chen Y."/>
            <person name="Shah S."/>
            <person name="Dougan E. K."/>
            <person name="Thang M."/>
            <person name="Chan C."/>
        </authorList>
    </citation>
    <scope>NUCLEOTIDE SEQUENCE [LARGE SCALE GENOMIC DNA]</scope>
</reference>
<name>A0ABN9R5B4_9DINO</name>
<feature type="compositionally biased region" description="Low complexity" evidence="1">
    <location>
        <begin position="62"/>
        <end position="71"/>
    </location>
</feature>
<feature type="compositionally biased region" description="Gly residues" evidence="1">
    <location>
        <begin position="1"/>
        <end position="22"/>
    </location>
</feature>
<evidence type="ECO:0000256" key="1">
    <source>
        <dbReference type="SAM" id="MobiDB-lite"/>
    </source>
</evidence>